<evidence type="ECO:0000313" key="4">
    <source>
        <dbReference type="EMBL" id="MBK9797553.1"/>
    </source>
</evidence>
<gene>
    <name evidence="4" type="ORF">IPP58_13875</name>
</gene>
<dbReference type="InterPro" id="IPR024370">
    <property type="entry name" value="PBP_domain"/>
</dbReference>
<evidence type="ECO:0000256" key="1">
    <source>
        <dbReference type="ARBA" id="ARBA00022729"/>
    </source>
</evidence>
<feature type="signal peptide" evidence="2">
    <location>
        <begin position="1"/>
        <end position="19"/>
    </location>
</feature>
<dbReference type="InterPro" id="IPR050811">
    <property type="entry name" value="Phosphate_ABC_transporter"/>
</dbReference>
<organism evidence="4 5">
    <name type="scientific">Candidatus Geothrix skivensis</name>
    <dbReference type="NCBI Taxonomy" id="2954439"/>
    <lineage>
        <taxon>Bacteria</taxon>
        <taxon>Pseudomonadati</taxon>
        <taxon>Acidobacteriota</taxon>
        <taxon>Holophagae</taxon>
        <taxon>Holophagales</taxon>
        <taxon>Holophagaceae</taxon>
        <taxon>Geothrix</taxon>
    </lineage>
</organism>
<keyword evidence="1 2" id="KW-0732">Signal</keyword>
<protein>
    <submittedName>
        <fullName evidence="4">Substrate-binding domain-containing protein</fullName>
    </submittedName>
</protein>
<proteinExistence type="predicted"/>
<dbReference type="PANTHER" id="PTHR30570:SF6">
    <property type="entry name" value="PHOSPHATE-BINDING PROTEIN PSTS"/>
    <property type="match status" value="1"/>
</dbReference>
<evidence type="ECO:0000313" key="5">
    <source>
        <dbReference type="Proteomes" id="UP000886657"/>
    </source>
</evidence>
<name>A0A9D7XJC2_9BACT</name>
<feature type="chain" id="PRO_5038650525" evidence="2">
    <location>
        <begin position="20"/>
        <end position="309"/>
    </location>
</feature>
<dbReference type="PROSITE" id="PS51257">
    <property type="entry name" value="PROKAR_LIPOPROTEIN"/>
    <property type="match status" value="1"/>
</dbReference>
<dbReference type="Pfam" id="PF12849">
    <property type="entry name" value="PBP_like_2"/>
    <property type="match status" value="1"/>
</dbReference>
<sequence length="309" mass="34213">MRLRSILTAALLLGSCLQAQESPKVTGPITICSYDMEPLILLWQDLLRSGEANFKLDVRPNSATEVAKALIEGKSQLAPINREFKPDEIAAFNAKWGYPPTRIAIGVDALVVLVQKNNPLKELRIDQFDAIWTTSRLSGHPKDISTWGDLGLLTGNWANRPIVCVDRPEGDGLREYFRQNITKGGRNKETNHQSSDAMTLIEELVSNQAAIGYGGLGEVFNNLRTVPLIPPGGKIAVEPSYESVASGEYPLTRVVYLYFNRAPNRPIESSVLKFLQFVISSKGQKQLAPMGFVPLPQDVLVMNKKRLEN</sequence>
<dbReference type="SUPFAM" id="SSF53850">
    <property type="entry name" value="Periplasmic binding protein-like II"/>
    <property type="match status" value="1"/>
</dbReference>
<comment type="caution">
    <text evidence="4">The sequence shown here is derived from an EMBL/GenBank/DDBJ whole genome shotgun (WGS) entry which is preliminary data.</text>
</comment>
<dbReference type="Gene3D" id="3.40.190.10">
    <property type="entry name" value="Periplasmic binding protein-like II"/>
    <property type="match status" value="2"/>
</dbReference>
<feature type="domain" description="PBP" evidence="3">
    <location>
        <begin position="49"/>
        <end position="281"/>
    </location>
</feature>
<accession>A0A9D7XJC2</accession>
<reference evidence="4" key="1">
    <citation type="submission" date="2020-10" db="EMBL/GenBank/DDBJ databases">
        <title>Connecting structure to function with the recovery of over 1000 high-quality activated sludge metagenome-assembled genomes encoding full-length rRNA genes using long-read sequencing.</title>
        <authorList>
            <person name="Singleton C.M."/>
            <person name="Petriglieri F."/>
            <person name="Kristensen J.M."/>
            <person name="Kirkegaard R.H."/>
            <person name="Michaelsen T.Y."/>
            <person name="Andersen M.H."/>
            <person name="Karst S.M."/>
            <person name="Dueholm M.S."/>
            <person name="Nielsen P.H."/>
            <person name="Albertsen M."/>
        </authorList>
    </citation>
    <scope>NUCLEOTIDE SEQUENCE</scope>
    <source>
        <strain evidence="4">Skiv_18-Q3-R9-52_MAXAC.067</strain>
    </source>
</reference>
<dbReference type="EMBL" id="JADKIO010000010">
    <property type="protein sequence ID" value="MBK9797553.1"/>
    <property type="molecule type" value="Genomic_DNA"/>
</dbReference>
<dbReference type="Proteomes" id="UP000886657">
    <property type="component" value="Unassembled WGS sequence"/>
</dbReference>
<evidence type="ECO:0000256" key="2">
    <source>
        <dbReference type="SAM" id="SignalP"/>
    </source>
</evidence>
<dbReference type="PANTHER" id="PTHR30570">
    <property type="entry name" value="PERIPLASMIC PHOSPHATE BINDING COMPONENT OF PHOSPHATE ABC TRANSPORTER"/>
    <property type="match status" value="1"/>
</dbReference>
<dbReference type="AlphaFoldDB" id="A0A9D7XJC2"/>
<evidence type="ECO:0000259" key="3">
    <source>
        <dbReference type="Pfam" id="PF12849"/>
    </source>
</evidence>